<feature type="compositionally biased region" description="Gly residues" evidence="1">
    <location>
        <begin position="34"/>
        <end position="59"/>
    </location>
</feature>
<comment type="caution">
    <text evidence="2">The sequence shown here is derived from an EMBL/GenBank/DDBJ whole genome shotgun (WGS) entry which is preliminary data.</text>
</comment>
<accession>A0A834JLW3</accession>
<protein>
    <submittedName>
        <fullName evidence="2">Uncharacterized protein</fullName>
    </submittedName>
</protein>
<gene>
    <name evidence="2" type="ORF">H0235_017756</name>
</gene>
<organism evidence="2 3">
    <name type="scientific">Vespula pensylvanica</name>
    <name type="common">Western yellow jacket</name>
    <name type="synonym">Wasp</name>
    <dbReference type="NCBI Taxonomy" id="30213"/>
    <lineage>
        <taxon>Eukaryota</taxon>
        <taxon>Metazoa</taxon>
        <taxon>Ecdysozoa</taxon>
        <taxon>Arthropoda</taxon>
        <taxon>Hexapoda</taxon>
        <taxon>Insecta</taxon>
        <taxon>Pterygota</taxon>
        <taxon>Neoptera</taxon>
        <taxon>Endopterygota</taxon>
        <taxon>Hymenoptera</taxon>
        <taxon>Apocrita</taxon>
        <taxon>Aculeata</taxon>
        <taxon>Vespoidea</taxon>
        <taxon>Vespidae</taxon>
        <taxon>Vespinae</taxon>
        <taxon>Vespula</taxon>
    </lineage>
</organism>
<keyword evidence="3" id="KW-1185">Reference proteome</keyword>
<dbReference type="EMBL" id="JACSDY010000023">
    <property type="protein sequence ID" value="KAF7390594.1"/>
    <property type="molecule type" value="Genomic_DNA"/>
</dbReference>
<evidence type="ECO:0000256" key="1">
    <source>
        <dbReference type="SAM" id="MobiDB-lite"/>
    </source>
</evidence>
<feature type="region of interest" description="Disordered" evidence="1">
    <location>
        <begin position="31"/>
        <end position="74"/>
    </location>
</feature>
<reference evidence="2" key="1">
    <citation type="journal article" date="2020" name="G3 (Bethesda)">
        <title>High-Quality Assemblies for Three Invasive Social Wasps from the &lt;i&gt;Vespula&lt;/i&gt; Genus.</title>
        <authorList>
            <person name="Harrop T.W.R."/>
            <person name="Guhlin J."/>
            <person name="McLaughlin G.M."/>
            <person name="Permina E."/>
            <person name="Stockwell P."/>
            <person name="Gilligan J."/>
            <person name="Le Lec M.F."/>
            <person name="Gruber M.A.M."/>
            <person name="Quinn O."/>
            <person name="Lovegrove M."/>
            <person name="Duncan E.J."/>
            <person name="Remnant E.J."/>
            <person name="Van Eeckhoven J."/>
            <person name="Graham B."/>
            <person name="Knapp R.A."/>
            <person name="Langford K.W."/>
            <person name="Kronenberg Z."/>
            <person name="Press M.O."/>
            <person name="Eacker S.M."/>
            <person name="Wilson-Rankin E.E."/>
            <person name="Purcell J."/>
            <person name="Lester P.J."/>
            <person name="Dearden P.K."/>
        </authorList>
    </citation>
    <scope>NUCLEOTIDE SEQUENCE</scope>
    <source>
        <strain evidence="2">Volc-1</strain>
    </source>
</reference>
<dbReference type="AlphaFoldDB" id="A0A834JLW3"/>
<sequence>MHRQKSGISQDIRGDVAVGVGSGILEWYNSNASGGDGSDGGGDGGDGGGGGGGGGGGEGPLPPPPPDKEGGERTRAPCTFMCLIYQDKYYYGSARPSLEILHTYEHLYLCKYNIRT</sequence>
<evidence type="ECO:0000313" key="2">
    <source>
        <dbReference type="EMBL" id="KAF7390594.1"/>
    </source>
</evidence>
<name>A0A834JLW3_VESPE</name>
<dbReference type="Proteomes" id="UP000600918">
    <property type="component" value="Unassembled WGS sequence"/>
</dbReference>
<proteinExistence type="predicted"/>
<evidence type="ECO:0000313" key="3">
    <source>
        <dbReference type="Proteomes" id="UP000600918"/>
    </source>
</evidence>